<dbReference type="NCBIfam" id="TIGR01031">
    <property type="entry name" value="rpmF_bact"/>
    <property type="match status" value="1"/>
</dbReference>
<dbReference type="PANTHER" id="PTHR35534">
    <property type="entry name" value="50S RIBOSOMAL PROTEIN L32"/>
    <property type="match status" value="1"/>
</dbReference>
<keyword evidence="2 5" id="KW-0689">Ribosomal protein</keyword>
<dbReference type="GO" id="GO:0003735">
    <property type="term" value="F:structural constituent of ribosome"/>
    <property type="evidence" value="ECO:0007669"/>
    <property type="project" value="InterPro"/>
</dbReference>
<dbReference type="GO" id="GO:0015934">
    <property type="term" value="C:large ribosomal subunit"/>
    <property type="evidence" value="ECO:0007669"/>
    <property type="project" value="InterPro"/>
</dbReference>
<reference evidence="7" key="1">
    <citation type="submission" date="2017-09" db="EMBL/GenBank/DDBJ databases">
        <title>Depth-based differentiation of microbial function through sediment-hosted aquifers and enrichment of novel symbionts in the deep terrestrial subsurface.</title>
        <authorList>
            <person name="Probst A.J."/>
            <person name="Ladd B."/>
            <person name="Jarett J.K."/>
            <person name="Geller-Mcgrath D.E."/>
            <person name="Sieber C.M.K."/>
            <person name="Emerson J.B."/>
            <person name="Anantharaman K."/>
            <person name="Thomas B.C."/>
            <person name="Malmstrom R."/>
            <person name="Stieglmeier M."/>
            <person name="Klingl A."/>
            <person name="Woyke T."/>
            <person name="Ryan C.M."/>
            <person name="Banfield J.F."/>
        </authorList>
    </citation>
    <scope>NUCLEOTIDE SEQUENCE [LARGE SCALE GENOMIC DNA]</scope>
</reference>
<gene>
    <name evidence="5" type="primary">rpmF</name>
    <name evidence="6" type="ORF">COU23_00765</name>
</gene>
<evidence type="ECO:0000256" key="3">
    <source>
        <dbReference type="ARBA" id="ARBA00023274"/>
    </source>
</evidence>
<dbReference type="Proteomes" id="UP000231464">
    <property type="component" value="Unassembled WGS sequence"/>
</dbReference>
<dbReference type="InterPro" id="IPR044957">
    <property type="entry name" value="Ribosomal_bL32_bact"/>
</dbReference>
<comment type="similarity">
    <text evidence="1 5">Belongs to the bacterial ribosomal protein bL32 family.</text>
</comment>
<protein>
    <recommendedName>
        <fullName evidence="4 5">Large ribosomal subunit protein bL32</fullName>
    </recommendedName>
</protein>
<dbReference type="SUPFAM" id="SSF57829">
    <property type="entry name" value="Zn-binding ribosomal proteins"/>
    <property type="match status" value="1"/>
</dbReference>
<dbReference type="AlphaFoldDB" id="A0A2M6WB46"/>
<evidence type="ECO:0000256" key="2">
    <source>
        <dbReference type="ARBA" id="ARBA00022980"/>
    </source>
</evidence>
<dbReference type="Pfam" id="PF01783">
    <property type="entry name" value="Ribosomal_L32p"/>
    <property type="match status" value="1"/>
</dbReference>
<evidence type="ECO:0000256" key="4">
    <source>
        <dbReference type="ARBA" id="ARBA00035178"/>
    </source>
</evidence>
<dbReference type="HAMAP" id="MF_00340">
    <property type="entry name" value="Ribosomal_bL32"/>
    <property type="match status" value="1"/>
</dbReference>
<dbReference type="PANTHER" id="PTHR35534:SF1">
    <property type="entry name" value="LARGE RIBOSOMAL SUBUNIT PROTEIN BL32"/>
    <property type="match status" value="1"/>
</dbReference>
<dbReference type="InterPro" id="IPR011332">
    <property type="entry name" value="Ribosomal_zn-bd"/>
</dbReference>
<evidence type="ECO:0000256" key="1">
    <source>
        <dbReference type="ARBA" id="ARBA00008560"/>
    </source>
</evidence>
<evidence type="ECO:0000256" key="5">
    <source>
        <dbReference type="HAMAP-Rule" id="MF_00340"/>
    </source>
</evidence>
<evidence type="ECO:0000313" key="6">
    <source>
        <dbReference type="EMBL" id="PIT90017.1"/>
    </source>
</evidence>
<sequence length="68" mass="7730">MALQAKRHSKTAKRTRRGAIKLKKLALTACAQCKTMIKPHTVCYKCGSYKGREVIKIKIKKGKKNEKK</sequence>
<dbReference type="EMBL" id="PFBP01000012">
    <property type="protein sequence ID" value="PIT90017.1"/>
    <property type="molecule type" value="Genomic_DNA"/>
</dbReference>
<name>A0A2M6WB46_9BACT</name>
<accession>A0A2M6WB46</accession>
<evidence type="ECO:0000313" key="7">
    <source>
        <dbReference type="Proteomes" id="UP000231464"/>
    </source>
</evidence>
<dbReference type="InterPro" id="IPR002677">
    <property type="entry name" value="Ribosomal_bL32"/>
</dbReference>
<proteinExistence type="inferred from homology"/>
<comment type="caution">
    <text evidence="6">The sequence shown here is derived from an EMBL/GenBank/DDBJ whole genome shotgun (WGS) entry which is preliminary data.</text>
</comment>
<dbReference type="GO" id="GO:0006412">
    <property type="term" value="P:translation"/>
    <property type="evidence" value="ECO:0007669"/>
    <property type="project" value="UniProtKB-UniRule"/>
</dbReference>
<organism evidence="6 7">
    <name type="scientific">Candidatus Kuenenbacteria bacterium CG10_big_fil_rev_8_21_14_0_10_36_11</name>
    <dbReference type="NCBI Taxonomy" id="1974618"/>
    <lineage>
        <taxon>Bacteria</taxon>
        <taxon>Candidatus Kueneniibacteriota</taxon>
    </lineage>
</organism>
<keyword evidence="3 5" id="KW-0687">Ribonucleoprotein</keyword>